<feature type="compositionally biased region" description="Basic and acidic residues" evidence="1">
    <location>
        <begin position="24"/>
        <end position="37"/>
    </location>
</feature>
<sequence length="117" mass="12569">MEFPQLGLATFPAATSQEGAAGLEESKKEDSRLEGKSSRRPNWCSLQQRPAASRGQQHTPSITSSMEAALMHITLQLHQQKSSTVKQPLMEAHGLFGAAHMDEGSNEEVTTPKGAPG</sequence>
<evidence type="ECO:0000313" key="3">
    <source>
        <dbReference type="Proteomes" id="UP000053144"/>
    </source>
</evidence>
<dbReference type="Proteomes" id="UP000053144">
    <property type="component" value="Chromosome 7"/>
</dbReference>
<protein>
    <submittedName>
        <fullName evidence="2">Uncharacterized protein</fullName>
    </submittedName>
</protein>
<reference evidence="3" key="1">
    <citation type="journal article" date="2015" name="Proc. Natl. Acad. Sci. U.S.A.">
        <title>Genome sequencing of adzuki bean (Vigna angularis) provides insight into high starch and low fat accumulation and domestication.</title>
        <authorList>
            <person name="Yang K."/>
            <person name="Tian Z."/>
            <person name="Chen C."/>
            <person name="Luo L."/>
            <person name="Zhao B."/>
            <person name="Wang Z."/>
            <person name="Yu L."/>
            <person name="Li Y."/>
            <person name="Sun Y."/>
            <person name="Li W."/>
            <person name="Chen Y."/>
            <person name="Li Y."/>
            <person name="Zhang Y."/>
            <person name="Ai D."/>
            <person name="Zhao J."/>
            <person name="Shang C."/>
            <person name="Ma Y."/>
            <person name="Wu B."/>
            <person name="Wang M."/>
            <person name="Gao L."/>
            <person name="Sun D."/>
            <person name="Zhang P."/>
            <person name="Guo F."/>
            <person name="Wang W."/>
            <person name="Li Y."/>
            <person name="Wang J."/>
            <person name="Varshney R.K."/>
            <person name="Wang J."/>
            <person name="Ling H.Q."/>
            <person name="Wan P."/>
        </authorList>
    </citation>
    <scope>NUCLEOTIDE SEQUENCE</scope>
    <source>
        <strain evidence="3">cv. Jingnong 6</strain>
    </source>
</reference>
<feature type="region of interest" description="Disordered" evidence="1">
    <location>
        <begin position="1"/>
        <end position="63"/>
    </location>
</feature>
<gene>
    <name evidence="2" type="ORF">LR48_Vigan07g215500</name>
</gene>
<evidence type="ECO:0000313" key="2">
    <source>
        <dbReference type="EMBL" id="KOM48451.1"/>
    </source>
</evidence>
<dbReference type="AlphaFoldDB" id="A0A0L9V0J0"/>
<organism evidence="2 3">
    <name type="scientific">Phaseolus angularis</name>
    <name type="common">Azuki bean</name>
    <name type="synonym">Vigna angularis</name>
    <dbReference type="NCBI Taxonomy" id="3914"/>
    <lineage>
        <taxon>Eukaryota</taxon>
        <taxon>Viridiplantae</taxon>
        <taxon>Streptophyta</taxon>
        <taxon>Embryophyta</taxon>
        <taxon>Tracheophyta</taxon>
        <taxon>Spermatophyta</taxon>
        <taxon>Magnoliopsida</taxon>
        <taxon>eudicotyledons</taxon>
        <taxon>Gunneridae</taxon>
        <taxon>Pentapetalae</taxon>
        <taxon>rosids</taxon>
        <taxon>fabids</taxon>
        <taxon>Fabales</taxon>
        <taxon>Fabaceae</taxon>
        <taxon>Papilionoideae</taxon>
        <taxon>50 kb inversion clade</taxon>
        <taxon>NPAAA clade</taxon>
        <taxon>indigoferoid/millettioid clade</taxon>
        <taxon>Phaseoleae</taxon>
        <taxon>Vigna</taxon>
    </lineage>
</organism>
<dbReference type="EMBL" id="CM003377">
    <property type="protein sequence ID" value="KOM48451.1"/>
    <property type="molecule type" value="Genomic_DNA"/>
</dbReference>
<evidence type="ECO:0000256" key="1">
    <source>
        <dbReference type="SAM" id="MobiDB-lite"/>
    </source>
</evidence>
<feature type="compositionally biased region" description="Polar residues" evidence="1">
    <location>
        <begin position="44"/>
        <end position="63"/>
    </location>
</feature>
<dbReference type="Gramene" id="KOM48451">
    <property type="protein sequence ID" value="KOM48451"/>
    <property type="gene ID" value="LR48_Vigan07g215500"/>
</dbReference>
<name>A0A0L9V0J0_PHAAN</name>
<accession>A0A0L9V0J0</accession>
<proteinExistence type="predicted"/>